<gene>
    <name evidence="1" type="ORF">ANANG_G00319790</name>
</gene>
<dbReference type="Proteomes" id="UP001044222">
    <property type="component" value="Unassembled WGS sequence"/>
</dbReference>
<dbReference type="AlphaFoldDB" id="A0A9D3RJC7"/>
<name>A0A9D3RJC7_ANGAN</name>
<keyword evidence="2" id="KW-1185">Reference proteome</keyword>
<protein>
    <submittedName>
        <fullName evidence="1">Uncharacterized protein</fullName>
    </submittedName>
</protein>
<reference evidence="1" key="1">
    <citation type="submission" date="2021-01" db="EMBL/GenBank/DDBJ databases">
        <title>A chromosome-scale assembly of European eel, Anguilla anguilla.</title>
        <authorList>
            <person name="Henkel C."/>
            <person name="Jong-Raadsen S.A."/>
            <person name="Dufour S."/>
            <person name="Weltzien F.-A."/>
            <person name="Palstra A.P."/>
            <person name="Pelster B."/>
            <person name="Spaink H.P."/>
            <person name="Van Den Thillart G.E."/>
            <person name="Jansen H."/>
            <person name="Zahm M."/>
            <person name="Klopp C."/>
            <person name="Cedric C."/>
            <person name="Louis A."/>
            <person name="Berthelot C."/>
            <person name="Parey E."/>
            <person name="Roest Crollius H."/>
            <person name="Montfort J."/>
            <person name="Robinson-Rechavi M."/>
            <person name="Bucao C."/>
            <person name="Bouchez O."/>
            <person name="Gislard M."/>
            <person name="Lluch J."/>
            <person name="Milhes M."/>
            <person name="Lampietro C."/>
            <person name="Lopez Roques C."/>
            <person name="Donnadieu C."/>
            <person name="Braasch I."/>
            <person name="Desvignes T."/>
            <person name="Postlethwait J."/>
            <person name="Bobe J."/>
            <person name="Guiguen Y."/>
            <person name="Dirks R."/>
        </authorList>
    </citation>
    <scope>NUCLEOTIDE SEQUENCE</scope>
    <source>
        <strain evidence="1">Tag_6206</strain>
        <tissue evidence="1">Liver</tissue>
    </source>
</reference>
<organism evidence="1 2">
    <name type="scientific">Anguilla anguilla</name>
    <name type="common">European freshwater eel</name>
    <name type="synonym">Muraena anguilla</name>
    <dbReference type="NCBI Taxonomy" id="7936"/>
    <lineage>
        <taxon>Eukaryota</taxon>
        <taxon>Metazoa</taxon>
        <taxon>Chordata</taxon>
        <taxon>Craniata</taxon>
        <taxon>Vertebrata</taxon>
        <taxon>Euteleostomi</taxon>
        <taxon>Actinopterygii</taxon>
        <taxon>Neopterygii</taxon>
        <taxon>Teleostei</taxon>
        <taxon>Anguilliformes</taxon>
        <taxon>Anguillidae</taxon>
        <taxon>Anguilla</taxon>
    </lineage>
</organism>
<evidence type="ECO:0000313" key="1">
    <source>
        <dbReference type="EMBL" id="KAG5829977.1"/>
    </source>
</evidence>
<dbReference type="EMBL" id="JAFIRN010000904">
    <property type="protein sequence ID" value="KAG5829977.1"/>
    <property type="molecule type" value="Genomic_DNA"/>
</dbReference>
<accession>A0A9D3RJC7</accession>
<evidence type="ECO:0000313" key="2">
    <source>
        <dbReference type="Proteomes" id="UP001044222"/>
    </source>
</evidence>
<comment type="caution">
    <text evidence="1">The sequence shown here is derived from an EMBL/GenBank/DDBJ whole genome shotgun (WGS) entry which is preliminary data.</text>
</comment>
<sequence>MTLEQFLHLHKLIQYRRIFRKTIKAFWAILTQMALEQFQLSSLIQHHQSAQERLKQTHEEMCSITLNEIRKEVCCIRVK</sequence>
<proteinExistence type="predicted"/>